<dbReference type="EMBL" id="CM044707">
    <property type="protein sequence ID" value="KAI5655072.1"/>
    <property type="molecule type" value="Genomic_DNA"/>
</dbReference>
<sequence>MALEIETASGRRKNEEINIDPDEEDSPVDQVRLTVPNTDEDLPVWTFRMWFLGLLSCVILSFLNTFFGYRTEPLVITMISAQVATLPLGRLMAKYLPEKKMRLGNWEFSLNPGPFNKKEHALISIFANCGSAFGGGTAYAVDIVTIVMAFYHRKISFLASWILVLTTQILGYSWAGILRKYVIEPAEMWWPSSLVQVSLFMALHEKEKNYRGISRGKFFVIVLICSFCWYTFPGYLIPILSNISVLCWAYRKSPTAQLLGSGMHGLGIFSFTLDWAVVASYLGSPLISPFFAIVNVFAGYVLLIYGLIPLAYWGFDLYNAKTYPMFSSSLFDAKGHRYNVTAIVNDKFEIDIPKYEKLGLINMSIMFSLSYGINFAAVVATMFHVGLFNGKEIYDRFRGSVNAKPDIHTRLMKKYPEIPTWWSLATLVVSFALSLVLCIFMKDQVQLPWWGLLFSAGLALVFTLPISIITATTNQTPGLNVITEYVFGLIYPGRPIANVCFKTYGYISMSQAVSFLSDFKLGHYMKIPPRSMFLVQLIGTVIAGTVNIAVAFWLLTGVENICEEQLLPPNSPWTCPNSRVFFDASVIWGLIGPRRIFGPEGNYNALNWGFLIGALGPILLYLLYRAFPSQKWIKLVNLPVILGATGMMPPASTLNFNSWLFIGAIFNFYIFRYRKKWWQRYNYILSAGLDAGLAFMGVLLFFTLGTENIGLNWWGNDEHCELATCPTAKGIAVDGCPIQ</sequence>
<name>A0ACC0A3N9_CATRO</name>
<accession>A0ACC0A3N9</accession>
<proteinExistence type="predicted"/>
<protein>
    <submittedName>
        <fullName evidence="1">Uncharacterized protein</fullName>
    </submittedName>
</protein>
<gene>
    <name evidence="1" type="ORF">M9H77_32259</name>
</gene>
<keyword evidence="2" id="KW-1185">Reference proteome</keyword>
<comment type="caution">
    <text evidence="1">The sequence shown here is derived from an EMBL/GenBank/DDBJ whole genome shotgun (WGS) entry which is preliminary data.</text>
</comment>
<evidence type="ECO:0000313" key="1">
    <source>
        <dbReference type="EMBL" id="KAI5655072.1"/>
    </source>
</evidence>
<reference evidence="2" key="1">
    <citation type="journal article" date="2023" name="Nat. Plants">
        <title>Single-cell RNA sequencing provides a high-resolution roadmap for understanding the multicellular compartmentation of specialized metabolism.</title>
        <authorList>
            <person name="Sun S."/>
            <person name="Shen X."/>
            <person name="Li Y."/>
            <person name="Li Y."/>
            <person name="Wang S."/>
            <person name="Li R."/>
            <person name="Zhang H."/>
            <person name="Shen G."/>
            <person name="Guo B."/>
            <person name="Wei J."/>
            <person name="Xu J."/>
            <person name="St-Pierre B."/>
            <person name="Chen S."/>
            <person name="Sun C."/>
        </authorList>
    </citation>
    <scope>NUCLEOTIDE SEQUENCE [LARGE SCALE GENOMIC DNA]</scope>
</reference>
<evidence type="ECO:0000313" key="2">
    <source>
        <dbReference type="Proteomes" id="UP001060085"/>
    </source>
</evidence>
<dbReference type="Proteomes" id="UP001060085">
    <property type="component" value="Linkage Group LG07"/>
</dbReference>
<organism evidence="1 2">
    <name type="scientific">Catharanthus roseus</name>
    <name type="common">Madagascar periwinkle</name>
    <name type="synonym">Vinca rosea</name>
    <dbReference type="NCBI Taxonomy" id="4058"/>
    <lineage>
        <taxon>Eukaryota</taxon>
        <taxon>Viridiplantae</taxon>
        <taxon>Streptophyta</taxon>
        <taxon>Embryophyta</taxon>
        <taxon>Tracheophyta</taxon>
        <taxon>Spermatophyta</taxon>
        <taxon>Magnoliopsida</taxon>
        <taxon>eudicotyledons</taxon>
        <taxon>Gunneridae</taxon>
        <taxon>Pentapetalae</taxon>
        <taxon>asterids</taxon>
        <taxon>lamiids</taxon>
        <taxon>Gentianales</taxon>
        <taxon>Apocynaceae</taxon>
        <taxon>Rauvolfioideae</taxon>
        <taxon>Vinceae</taxon>
        <taxon>Catharanthinae</taxon>
        <taxon>Catharanthus</taxon>
    </lineage>
</organism>